<accession>A0A6A6BVF5</accession>
<evidence type="ECO:0000256" key="1">
    <source>
        <dbReference type="SAM" id="MobiDB-lite"/>
    </source>
</evidence>
<dbReference type="RefSeq" id="XP_033659554.1">
    <property type="nucleotide sequence ID" value="XM_033810089.1"/>
</dbReference>
<organism evidence="2 3">
    <name type="scientific">Zasmidium cellare ATCC 36951</name>
    <dbReference type="NCBI Taxonomy" id="1080233"/>
    <lineage>
        <taxon>Eukaryota</taxon>
        <taxon>Fungi</taxon>
        <taxon>Dikarya</taxon>
        <taxon>Ascomycota</taxon>
        <taxon>Pezizomycotina</taxon>
        <taxon>Dothideomycetes</taxon>
        <taxon>Dothideomycetidae</taxon>
        <taxon>Mycosphaerellales</taxon>
        <taxon>Mycosphaerellaceae</taxon>
        <taxon>Zasmidium</taxon>
    </lineage>
</organism>
<dbReference type="AlphaFoldDB" id="A0A6A6BVF5"/>
<evidence type="ECO:0000313" key="2">
    <source>
        <dbReference type="EMBL" id="KAF2158665.1"/>
    </source>
</evidence>
<feature type="compositionally biased region" description="Polar residues" evidence="1">
    <location>
        <begin position="1"/>
        <end position="11"/>
    </location>
</feature>
<keyword evidence="3" id="KW-1185">Reference proteome</keyword>
<dbReference type="Proteomes" id="UP000799537">
    <property type="component" value="Unassembled WGS sequence"/>
</dbReference>
<protein>
    <submittedName>
        <fullName evidence="2">Uncharacterized protein</fullName>
    </submittedName>
</protein>
<feature type="region of interest" description="Disordered" evidence="1">
    <location>
        <begin position="1"/>
        <end position="34"/>
    </location>
</feature>
<reference evidence="2" key="1">
    <citation type="journal article" date="2020" name="Stud. Mycol.">
        <title>101 Dothideomycetes genomes: a test case for predicting lifestyles and emergence of pathogens.</title>
        <authorList>
            <person name="Haridas S."/>
            <person name="Albert R."/>
            <person name="Binder M."/>
            <person name="Bloem J."/>
            <person name="Labutti K."/>
            <person name="Salamov A."/>
            <person name="Andreopoulos B."/>
            <person name="Baker S."/>
            <person name="Barry K."/>
            <person name="Bills G."/>
            <person name="Bluhm B."/>
            <person name="Cannon C."/>
            <person name="Castanera R."/>
            <person name="Culley D."/>
            <person name="Daum C."/>
            <person name="Ezra D."/>
            <person name="Gonzalez J."/>
            <person name="Henrissat B."/>
            <person name="Kuo A."/>
            <person name="Liang C."/>
            <person name="Lipzen A."/>
            <person name="Lutzoni F."/>
            <person name="Magnuson J."/>
            <person name="Mondo S."/>
            <person name="Nolan M."/>
            <person name="Ohm R."/>
            <person name="Pangilinan J."/>
            <person name="Park H.-J."/>
            <person name="Ramirez L."/>
            <person name="Alfaro M."/>
            <person name="Sun H."/>
            <person name="Tritt A."/>
            <person name="Yoshinaga Y."/>
            <person name="Zwiers L.-H."/>
            <person name="Turgeon B."/>
            <person name="Goodwin S."/>
            <person name="Spatafora J."/>
            <person name="Crous P."/>
            <person name="Grigoriev I."/>
        </authorList>
    </citation>
    <scope>NUCLEOTIDE SEQUENCE</scope>
    <source>
        <strain evidence="2">ATCC 36951</strain>
    </source>
</reference>
<feature type="compositionally biased region" description="Polar residues" evidence="1">
    <location>
        <begin position="21"/>
        <end position="34"/>
    </location>
</feature>
<name>A0A6A6BVF5_ZASCE</name>
<gene>
    <name evidence="2" type="ORF">M409DRAFT_30829</name>
</gene>
<dbReference type="OrthoDB" id="4232400at2759"/>
<proteinExistence type="predicted"/>
<evidence type="ECO:0000313" key="3">
    <source>
        <dbReference type="Proteomes" id="UP000799537"/>
    </source>
</evidence>
<dbReference type="GeneID" id="54563361"/>
<sequence length="154" mass="18265">MSSNGSSIQAGNSNKNSNSNTTFDPSSVPYPTNNDITRPYGGHYHFMLSYGLKMHNQDDFDESKRILEGLQECEYQERVARAREEYKRESFSKWWSTPSCTKSYGGHYYFMLTYNLNMYDDEDFEYSKQILEEIKKEEFENRVDRAREEYEKKG</sequence>
<dbReference type="EMBL" id="ML993652">
    <property type="protein sequence ID" value="KAF2158665.1"/>
    <property type="molecule type" value="Genomic_DNA"/>
</dbReference>